<keyword evidence="3" id="KW-1185">Reference proteome</keyword>
<dbReference type="OrthoDB" id="3211970at2759"/>
<dbReference type="Pfam" id="PF12937">
    <property type="entry name" value="F-box-like"/>
    <property type="match status" value="1"/>
</dbReference>
<protein>
    <recommendedName>
        <fullName evidence="1">F-box domain-containing protein</fullName>
    </recommendedName>
</protein>
<gene>
    <name evidence="2" type="ORF">BT96DRAFT_1024562</name>
</gene>
<evidence type="ECO:0000313" key="3">
    <source>
        <dbReference type="Proteomes" id="UP000799118"/>
    </source>
</evidence>
<reference evidence="2" key="1">
    <citation type="journal article" date="2019" name="Environ. Microbiol.">
        <title>Fungal ecological strategies reflected in gene transcription - a case study of two litter decomposers.</title>
        <authorList>
            <person name="Barbi F."/>
            <person name="Kohler A."/>
            <person name="Barry K."/>
            <person name="Baskaran P."/>
            <person name="Daum C."/>
            <person name="Fauchery L."/>
            <person name="Ihrmark K."/>
            <person name="Kuo A."/>
            <person name="LaButti K."/>
            <person name="Lipzen A."/>
            <person name="Morin E."/>
            <person name="Grigoriev I.V."/>
            <person name="Henrissat B."/>
            <person name="Lindahl B."/>
            <person name="Martin F."/>
        </authorList>
    </citation>
    <scope>NUCLEOTIDE SEQUENCE</scope>
    <source>
        <strain evidence="2">JB14</strain>
    </source>
</reference>
<dbReference type="PROSITE" id="PS50181">
    <property type="entry name" value="FBOX"/>
    <property type="match status" value="1"/>
</dbReference>
<name>A0A6A4GXH2_9AGAR</name>
<dbReference type="SUPFAM" id="SSF81383">
    <property type="entry name" value="F-box domain"/>
    <property type="match status" value="1"/>
</dbReference>
<proteinExistence type="predicted"/>
<dbReference type="Proteomes" id="UP000799118">
    <property type="component" value="Unassembled WGS sequence"/>
</dbReference>
<dbReference type="InterPro" id="IPR001810">
    <property type="entry name" value="F-box_dom"/>
</dbReference>
<dbReference type="AlphaFoldDB" id="A0A6A4GXH2"/>
<dbReference type="EMBL" id="ML769657">
    <property type="protein sequence ID" value="KAE9390461.1"/>
    <property type="molecule type" value="Genomic_DNA"/>
</dbReference>
<evidence type="ECO:0000259" key="1">
    <source>
        <dbReference type="PROSITE" id="PS50181"/>
    </source>
</evidence>
<accession>A0A6A4GXH2</accession>
<organism evidence="2 3">
    <name type="scientific">Gymnopus androsaceus JB14</name>
    <dbReference type="NCBI Taxonomy" id="1447944"/>
    <lineage>
        <taxon>Eukaryota</taxon>
        <taxon>Fungi</taxon>
        <taxon>Dikarya</taxon>
        <taxon>Basidiomycota</taxon>
        <taxon>Agaricomycotina</taxon>
        <taxon>Agaricomycetes</taxon>
        <taxon>Agaricomycetidae</taxon>
        <taxon>Agaricales</taxon>
        <taxon>Marasmiineae</taxon>
        <taxon>Omphalotaceae</taxon>
        <taxon>Gymnopus</taxon>
    </lineage>
</organism>
<evidence type="ECO:0000313" key="2">
    <source>
        <dbReference type="EMBL" id="KAE9390461.1"/>
    </source>
</evidence>
<dbReference type="SMART" id="SM00256">
    <property type="entry name" value="FBOX"/>
    <property type="match status" value="1"/>
</dbReference>
<dbReference type="InterPro" id="IPR036047">
    <property type="entry name" value="F-box-like_dom_sf"/>
</dbReference>
<feature type="domain" description="F-box" evidence="1">
    <location>
        <begin position="1"/>
        <end position="45"/>
    </location>
</feature>
<sequence>MFLLLPTEVVLEIFYYLDTVDIISLRQTCTHLALITEDKLIWANVIQQQRARLPLPSNARQNLEDWTSDALEALVISNELVDALWLVRRQTAPVKLNEKRGELLIGLQVFLDRWILAIYSDGFINLWDMETPGEEGLERWSCVQICSDKATSYQAALDDSGEKLLILVMTVPLPGQWLAALYEVLLSDFPLNFVLRCTFPASASQTVRHICPRESLAAFSKMNSVELVRWPGDSNEGVTLVADTTHSVELDDMFTTILSLRILDGYILIFKTRSIELHPIPDSKGSPSTVLRHNFPSYNFRDVRISDVETDSKQSLSEGEKVFTLRMLASDIIQGLFYFVVNVSFTTGQPPLLDVNLTAIHGMANHIPVHGRLSEQQPAGSSSTTTIGPVRERAELERFFTRALGSSRSSSFMSAYAMGPQGMRAIWIERNRRSTLKQIVACRLLPDPEDSLEPNARVGFPRALDALVVYAIESYDLREDITHCALGEVSGRIVLGNRVGDVFVLETGVDFKLLSSRAITAHTAFHLLLNMPITFTASSSMTFLSDIEDNNSRALSFLSSIRAPLLSFFPKSLWQESVVDLTSYYQHPPAGFPPGIRADACKGPARAHYLAEEGLQP</sequence>
<dbReference type="Gene3D" id="1.20.1280.50">
    <property type="match status" value="1"/>
</dbReference>